<evidence type="ECO:0000313" key="9">
    <source>
        <dbReference type="Proteomes" id="UP000034739"/>
    </source>
</evidence>
<reference evidence="8 9" key="1">
    <citation type="journal article" date="2015" name="Nature">
        <title>rRNA introns, odd ribosomes, and small enigmatic genomes across a large radiation of phyla.</title>
        <authorList>
            <person name="Brown C.T."/>
            <person name="Hug L.A."/>
            <person name="Thomas B.C."/>
            <person name="Sharon I."/>
            <person name="Castelle C.J."/>
            <person name="Singh A."/>
            <person name="Wilkins M.J."/>
            <person name="Williams K.H."/>
            <person name="Banfield J.F."/>
        </authorList>
    </citation>
    <scope>NUCLEOTIDE SEQUENCE [LARGE SCALE GENOMIC DNA]</scope>
</reference>
<dbReference type="SUPFAM" id="SSF54786">
    <property type="entry name" value="YcfA/nrd intein domain"/>
    <property type="match status" value="1"/>
</dbReference>
<keyword evidence="3" id="KW-0540">Nuclease</keyword>
<organism evidence="8 9">
    <name type="scientific">Candidatus Gottesmanbacteria bacterium GW2011_GWA2_47_9</name>
    <dbReference type="NCBI Taxonomy" id="1618445"/>
    <lineage>
        <taxon>Bacteria</taxon>
        <taxon>Candidatus Gottesmaniibacteriota</taxon>
    </lineage>
</organism>
<dbReference type="Gene3D" id="3.30.920.30">
    <property type="entry name" value="Hypothetical protein"/>
    <property type="match status" value="1"/>
</dbReference>
<keyword evidence="6" id="KW-0694">RNA-binding</keyword>
<protein>
    <submittedName>
        <fullName evidence="8">YcfA family protein</fullName>
    </submittedName>
</protein>
<dbReference type="InterPro" id="IPR012933">
    <property type="entry name" value="HicA_mRNA_interferase"/>
</dbReference>
<dbReference type="Pfam" id="PF07927">
    <property type="entry name" value="HicA_toxin"/>
    <property type="match status" value="1"/>
</dbReference>
<evidence type="ECO:0000256" key="3">
    <source>
        <dbReference type="ARBA" id="ARBA00022722"/>
    </source>
</evidence>
<dbReference type="EMBL" id="LCOY01000062">
    <property type="protein sequence ID" value="KKU86108.1"/>
    <property type="molecule type" value="Genomic_DNA"/>
</dbReference>
<proteinExistence type="inferred from homology"/>
<dbReference type="AlphaFoldDB" id="A0A0G1W6Y8"/>
<dbReference type="GO" id="GO:0003729">
    <property type="term" value="F:mRNA binding"/>
    <property type="evidence" value="ECO:0007669"/>
    <property type="project" value="InterPro"/>
</dbReference>
<evidence type="ECO:0000256" key="2">
    <source>
        <dbReference type="ARBA" id="ARBA00022649"/>
    </source>
</evidence>
<keyword evidence="2" id="KW-1277">Toxin-antitoxin system</keyword>
<dbReference type="Proteomes" id="UP000034739">
    <property type="component" value="Unassembled WGS sequence"/>
</dbReference>
<dbReference type="GO" id="GO:0016787">
    <property type="term" value="F:hydrolase activity"/>
    <property type="evidence" value="ECO:0007669"/>
    <property type="project" value="UniProtKB-KW"/>
</dbReference>
<keyword evidence="4" id="KW-0255">Endonuclease</keyword>
<name>A0A0G1W6Y8_9BACT</name>
<sequence length="75" mass="8620">MSILPILTAAKILRVLLRGGFYIVRQVGSHVQLKHPKDPRILITVARHSRDITRNTLSRILKQAHLSVDEFLKNR</sequence>
<dbReference type="GO" id="GO:0004519">
    <property type="term" value="F:endonuclease activity"/>
    <property type="evidence" value="ECO:0007669"/>
    <property type="project" value="UniProtKB-KW"/>
</dbReference>
<dbReference type="InterPro" id="IPR038570">
    <property type="entry name" value="HicA_sf"/>
</dbReference>
<comment type="similarity">
    <text evidence="1">Belongs to the HicA mRNA interferase family.</text>
</comment>
<evidence type="ECO:0000256" key="6">
    <source>
        <dbReference type="ARBA" id="ARBA00022884"/>
    </source>
</evidence>
<evidence type="ECO:0000256" key="4">
    <source>
        <dbReference type="ARBA" id="ARBA00022759"/>
    </source>
</evidence>
<comment type="caution">
    <text evidence="8">The sequence shown here is derived from an EMBL/GenBank/DDBJ whole genome shotgun (WGS) entry which is preliminary data.</text>
</comment>
<evidence type="ECO:0000313" key="8">
    <source>
        <dbReference type="EMBL" id="KKU86108.1"/>
    </source>
</evidence>
<gene>
    <name evidence="8" type="ORF">UY16_C0062G0007</name>
</gene>
<keyword evidence="5" id="KW-0378">Hydrolase</keyword>
<keyword evidence="7" id="KW-0346">Stress response</keyword>
<evidence type="ECO:0000256" key="1">
    <source>
        <dbReference type="ARBA" id="ARBA00006620"/>
    </source>
</evidence>
<accession>A0A0G1W6Y8</accession>
<evidence type="ECO:0000256" key="5">
    <source>
        <dbReference type="ARBA" id="ARBA00022801"/>
    </source>
</evidence>
<evidence type="ECO:0000256" key="7">
    <source>
        <dbReference type="ARBA" id="ARBA00023016"/>
    </source>
</evidence>